<dbReference type="InterPro" id="IPR037650">
    <property type="entry name" value="Loc1"/>
</dbReference>
<keyword evidence="5" id="KW-0813">Transport</keyword>
<dbReference type="OrthoDB" id="1743802at2759"/>
<feature type="region of interest" description="Disordered" evidence="10">
    <location>
        <begin position="1"/>
        <end position="83"/>
    </location>
</feature>
<dbReference type="GO" id="GO:0030687">
    <property type="term" value="C:preribosome, large subunit precursor"/>
    <property type="evidence" value="ECO:0007669"/>
    <property type="project" value="EnsemblFungi"/>
</dbReference>
<sequence length="226" mass="25771">MVYRSAKKQARKQDLTRSVNSDLKSDSQARNLLISKPIQTPKSNTPSVSKNKVKKDQSKVRLYGKNASKVPKSSLNSNKKHHSIQIDEKDLDIPTLNTALRPGGKIIKKGKKKGKKFISDNDTIVLNKIVKTIMDKNDLVNESKLEKAKRLEEIRDLRRKELEVKENEKINKLNDKKLQLKQKANLARTLRRKNSKLAKKQVANAHDDSKNTSGDIVKSKRKVEFV</sequence>
<evidence type="ECO:0000313" key="12">
    <source>
        <dbReference type="Proteomes" id="UP000095038"/>
    </source>
</evidence>
<dbReference type="GO" id="GO:0000472">
    <property type="term" value="P:endonucleolytic cleavage to generate mature 5'-end of SSU-rRNA from (SSU-rRNA, 5.8S rRNA, LSU-rRNA)"/>
    <property type="evidence" value="ECO:0007669"/>
    <property type="project" value="EnsemblFungi"/>
</dbReference>
<dbReference type="GO" id="GO:0140693">
    <property type="term" value="F:molecular condensate scaffold activity"/>
    <property type="evidence" value="ECO:0007669"/>
    <property type="project" value="EnsemblFungi"/>
</dbReference>
<evidence type="ECO:0000256" key="8">
    <source>
        <dbReference type="ARBA" id="ARBA00023054"/>
    </source>
</evidence>
<dbReference type="GO" id="GO:0101031">
    <property type="term" value="C:protein folding chaperone complex"/>
    <property type="evidence" value="ECO:0007669"/>
    <property type="project" value="EnsemblFungi"/>
</dbReference>
<evidence type="ECO:0000256" key="1">
    <source>
        <dbReference type="ARBA" id="ARBA00004604"/>
    </source>
</evidence>
<dbReference type="GO" id="GO:0000447">
    <property type="term" value="P:endonucleolytic cleavage in ITS1 to separate SSU-rRNA from 5.8S rRNA and LSU-rRNA from tricistronic rRNA transcript (SSU-rRNA, 5.8S rRNA, LSU-rRNA)"/>
    <property type="evidence" value="ECO:0007669"/>
    <property type="project" value="EnsemblFungi"/>
</dbReference>
<dbReference type="FunCoup" id="A0A1D2VAR1">
    <property type="interactions" value="366"/>
</dbReference>
<dbReference type="GO" id="GO:0042802">
    <property type="term" value="F:identical protein binding"/>
    <property type="evidence" value="ECO:0007669"/>
    <property type="project" value="EnsemblFungi"/>
</dbReference>
<comment type="similarity">
    <text evidence="2">Belongs to the LOC1 family.</text>
</comment>
<dbReference type="AlphaFoldDB" id="A0A1D2VAR1"/>
<feature type="compositionally biased region" description="Polar residues" evidence="10">
    <location>
        <begin position="16"/>
        <end position="30"/>
    </location>
</feature>
<dbReference type="GO" id="GO:0008298">
    <property type="term" value="P:intracellular mRNA localization"/>
    <property type="evidence" value="ECO:0007669"/>
    <property type="project" value="EnsemblFungi"/>
</dbReference>
<feature type="compositionally biased region" description="Polar residues" evidence="10">
    <location>
        <begin position="37"/>
        <end position="50"/>
    </location>
</feature>
<evidence type="ECO:0000256" key="4">
    <source>
        <dbReference type="ARBA" id="ARBA00020853"/>
    </source>
</evidence>
<comment type="subcellular location">
    <subcellularLocation>
        <location evidence="1">Nucleus</location>
        <location evidence="1">Nucleolus</location>
    </subcellularLocation>
</comment>
<protein>
    <recommendedName>
        <fullName evidence="3">60S ribosomal subunit assembly/export protein LOC1</fullName>
    </recommendedName>
    <alternativeName>
        <fullName evidence="4">60S ribosomal subunit assembly/export protein loc1</fullName>
    </alternativeName>
</protein>
<feature type="compositionally biased region" description="Basic residues" evidence="10">
    <location>
        <begin position="189"/>
        <end position="199"/>
    </location>
</feature>
<evidence type="ECO:0000256" key="3">
    <source>
        <dbReference type="ARBA" id="ARBA00019670"/>
    </source>
</evidence>
<dbReference type="GO" id="GO:0051028">
    <property type="term" value="P:mRNA transport"/>
    <property type="evidence" value="ECO:0007669"/>
    <property type="project" value="UniProtKB-KW"/>
</dbReference>
<dbReference type="PANTHER" id="PTHR28028">
    <property type="entry name" value="60S RIBOSOMAL SUBUNIT ASSEMBLY/EXPORT PROTEIN LOC1"/>
    <property type="match status" value="1"/>
</dbReference>
<dbReference type="GO" id="GO:0003729">
    <property type="term" value="F:mRNA binding"/>
    <property type="evidence" value="ECO:0007669"/>
    <property type="project" value="EnsemblFungi"/>
</dbReference>
<dbReference type="PANTHER" id="PTHR28028:SF1">
    <property type="entry name" value="60S RIBOSOMAL SUBUNIT ASSEMBLY_EXPORT PROTEIN LOC1"/>
    <property type="match status" value="1"/>
</dbReference>
<evidence type="ECO:0000256" key="6">
    <source>
        <dbReference type="ARBA" id="ARBA00022517"/>
    </source>
</evidence>
<dbReference type="STRING" id="1344418.A0A1D2VAR1"/>
<dbReference type="GO" id="GO:0140691">
    <property type="term" value="F:RNA folding chaperone"/>
    <property type="evidence" value="ECO:0007669"/>
    <property type="project" value="EnsemblFungi"/>
</dbReference>
<dbReference type="GO" id="GO:0043022">
    <property type="term" value="F:ribosome binding"/>
    <property type="evidence" value="ECO:0007669"/>
    <property type="project" value="EnsemblFungi"/>
</dbReference>
<evidence type="ECO:0000256" key="7">
    <source>
        <dbReference type="ARBA" id="ARBA00022816"/>
    </source>
</evidence>
<dbReference type="Proteomes" id="UP000095038">
    <property type="component" value="Unassembled WGS sequence"/>
</dbReference>
<dbReference type="GeneID" id="30965704"/>
<dbReference type="GO" id="GO:0000055">
    <property type="term" value="P:ribosomal large subunit export from nucleus"/>
    <property type="evidence" value="ECO:0007669"/>
    <property type="project" value="EnsemblFungi"/>
</dbReference>
<gene>
    <name evidence="11" type="ORF">ASCRUDRAFT_72413</name>
</gene>
<evidence type="ECO:0000256" key="2">
    <source>
        <dbReference type="ARBA" id="ARBA00008132"/>
    </source>
</evidence>
<dbReference type="GO" id="GO:0005730">
    <property type="term" value="C:nucleolus"/>
    <property type="evidence" value="ECO:0007669"/>
    <property type="project" value="UniProtKB-SubCell"/>
</dbReference>
<dbReference type="GO" id="GO:0000480">
    <property type="term" value="P:endonucleolytic cleavage in 5'-ETS of tricistronic rRNA transcript (SSU-rRNA, 5.8S rRNA, LSU-rRNA)"/>
    <property type="evidence" value="ECO:0007669"/>
    <property type="project" value="EnsemblFungi"/>
</dbReference>
<evidence type="ECO:0000256" key="5">
    <source>
        <dbReference type="ARBA" id="ARBA00022448"/>
    </source>
</evidence>
<keyword evidence="8" id="KW-0175">Coiled coil</keyword>
<evidence type="ECO:0000256" key="9">
    <source>
        <dbReference type="ARBA" id="ARBA00023242"/>
    </source>
</evidence>
<feature type="region of interest" description="Disordered" evidence="10">
    <location>
        <begin position="187"/>
        <end position="226"/>
    </location>
</feature>
<name>A0A1D2VAR1_9ASCO</name>
<evidence type="ECO:0000313" key="11">
    <source>
        <dbReference type="EMBL" id="ODV58742.1"/>
    </source>
</evidence>
<keyword evidence="7" id="KW-0509">mRNA transport</keyword>
<dbReference type="EMBL" id="KV454490">
    <property type="protein sequence ID" value="ODV58742.1"/>
    <property type="molecule type" value="Genomic_DNA"/>
</dbReference>
<reference evidence="12" key="1">
    <citation type="submission" date="2016-05" db="EMBL/GenBank/DDBJ databases">
        <title>Comparative genomics of biotechnologically important yeasts.</title>
        <authorList>
            <consortium name="DOE Joint Genome Institute"/>
            <person name="Riley R."/>
            <person name="Haridas S."/>
            <person name="Wolfe K.H."/>
            <person name="Lopes M.R."/>
            <person name="Hittinger C.T."/>
            <person name="Goker M."/>
            <person name="Salamov A."/>
            <person name="Wisecaver J."/>
            <person name="Long T.M."/>
            <person name="Aerts A.L."/>
            <person name="Barry K."/>
            <person name="Choi C."/>
            <person name="Clum A."/>
            <person name="Coughlan A.Y."/>
            <person name="Deshpande S."/>
            <person name="Douglass A.P."/>
            <person name="Hanson S.J."/>
            <person name="Klenk H.-P."/>
            <person name="Labutti K."/>
            <person name="Lapidus A."/>
            <person name="Lindquist E."/>
            <person name="Lipzen A."/>
            <person name="Meier-Kolthoff J.P."/>
            <person name="Ohm R.A."/>
            <person name="Otillar R.P."/>
            <person name="Pangilinan J."/>
            <person name="Peng Y."/>
            <person name="Rokas A."/>
            <person name="Rosa C.A."/>
            <person name="Scheuner C."/>
            <person name="Sibirny A.A."/>
            <person name="Slot J.C."/>
            <person name="Stielow J.B."/>
            <person name="Sun H."/>
            <person name="Kurtzman C.P."/>
            <person name="Blackwell M."/>
            <person name="Grigoriev I.V."/>
            <person name="Jeffries T.W."/>
        </authorList>
    </citation>
    <scope>NUCLEOTIDE SEQUENCE [LARGE SCALE GENOMIC DNA]</scope>
    <source>
        <strain evidence="12">DSM 1968</strain>
    </source>
</reference>
<keyword evidence="9" id="KW-0539">Nucleus</keyword>
<dbReference type="GO" id="GO:0019843">
    <property type="term" value="F:rRNA binding"/>
    <property type="evidence" value="ECO:0007669"/>
    <property type="project" value="EnsemblFungi"/>
</dbReference>
<dbReference type="InParanoid" id="A0A1D2VAR1"/>
<dbReference type="GO" id="GO:0033592">
    <property type="term" value="F:RNA strand annealing activity"/>
    <property type="evidence" value="ECO:0007669"/>
    <property type="project" value="EnsemblFungi"/>
</dbReference>
<organism evidence="11 12">
    <name type="scientific">Ascoidea rubescens DSM 1968</name>
    <dbReference type="NCBI Taxonomy" id="1344418"/>
    <lineage>
        <taxon>Eukaryota</taxon>
        <taxon>Fungi</taxon>
        <taxon>Dikarya</taxon>
        <taxon>Ascomycota</taxon>
        <taxon>Saccharomycotina</taxon>
        <taxon>Saccharomycetes</taxon>
        <taxon>Ascoideaceae</taxon>
        <taxon>Ascoidea</taxon>
    </lineage>
</organism>
<evidence type="ECO:0000256" key="10">
    <source>
        <dbReference type="SAM" id="MobiDB-lite"/>
    </source>
</evidence>
<keyword evidence="12" id="KW-1185">Reference proteome</keyword>
<accession>A0A1D2VAR1</accession>
<keyword evidence="6" id="KW-0690">Ribosome biogenesis</keyword>
<dbReference type="GO" id="GO:0017148">
    <property type="term" value="P:negative regulation of translation"/>
    <property type="evidence" value="ECO:0007669"/>
    <property type="project" value="EnsemblFungi"/>
</dbReference>
<dbReference type="RefSeq" id="XP_020045049.1">
    <property type="nucleotide sequence ID" value="XM_020192068.1"/>
</dbReference>
<feature type="compositionally biased region" description="Basic residues" evidence="10">
    <location>
        <begin position="1"/>
        <end position="10"/>
    </location>
</feature>
<dbReference type="GO" id="GO:0042273">
    <property type="term" value="P:ribosomal large subunit biogenesis"/>
    <property type="evidence" value="ECO:0007669"/>
    <property type="project" value="EnsemblFungi"/>
</dbReference>
<proteinExistence type="inferred from homology"/>